<organism evidence="3 4">
    <name type="scientific">Salmo trutta</name>
    <name type="common">Brown trout</name>
    <dbReference type="NCBI Taxonomy" id="8032"/>
    <lineage>
        <taxon>Eukaryota</taxon>
        <taxon>Metazoa</taxon>
        <taxon>Chordata</taxon>
        <taxon>Craniata</taxon>
        <taxon>Vertebrata</taxon>
        <taxon>Euteleostomi</taxon>
        <taxon>Actinopterygii</taxon>
        <taxon>Neopterygii</taxon>
        <taxon>Teleostei</taxon>
        <taxon>Protacanthopterygii</taxon>
        <taxon>Salmoniformes</taxon>
        <taxon>Salmonidae</taxon>
        <taxon>Salmoninae</taxon>
        <taxon>Salmo</taxon>
    </lineage>
</organism>
<keyword evidence="2" id="KW-0732">Signal</keyword>
<evidence type="ECO:0000256" key="2">
    <source>
        <dbReference type="SAM" id="SignalP"/>
    </source>
</evidence>
<dbReference type="GO" id="GO:0016020">
    <property type="term" value="C:membrane"/>
    <property type="evidence" value="ECO:0007669"/>
    <property type="project" value="InterPro"/>
</dbReference>
<evidence type="ECO:0000256" key="1">
    <source>
        <dbReference type="ARBA" id="ARBA00005773"/>
    </source>
</evidence>
<keyword evidence="4" id="KW-1185">Reference proteome</keyword>
<dbReference type="InterPro" id="IPR002666">
    <property type="entry name" value="Folate_carrier"/>
</dbReference>
<feature type="signal peptide" evidence="2">
    <location>
        <begin position="1"/>
        <end position="20"/>
    </location>
</feature>
<dbReference type="GO" id="GO:0090482">
    <property type="term" value="F:vitamin transmembrane transporter activity"/>
    <property type="evidence" value="ECO:0007669"/>
    <property type="project" value="InterPro"/>
</dbReference>
<name>A0A674AGZ8_SALTR</name>
<dbReference type="Proteomes" id="UP000472277">
    <property type="component" value="Unassembled WGS sequence"/>
</dbReference>
<proteinExistence type="inferred from homology"/>
<protein>
    <submittedName>
        <fullName evidence="3">Uncharacterized protein</fullName>
    </submittedName>
</protein>
<reference evidence="3" key="1">
    <citation type="submission" date="2025-08" db="UniProtKB">
        <authorList>
            <consortium name="Ensembl"/>
        </authorList>
    </citation>
    <scope>IDENTIFICATION</scope>
</reference>
<comment type="similarity">
    <text evidence="1">Belongs to the reduced folate carrier (RFC) transporter (TC 2.A.48) family.</text>
</comment>
<dbReference type="OMA" id="VICQILP"/>
<evidence type="ECO:0000313" key="4">
    <source>
        <dbReference type="Proteomes" id="UP000472277"/>
    </source>
</evidence>
<accession>A0A674AGZ8</accession>
<evidence type="ECO:0000313" key="3">
    <source>
        <dbReference type="Ensembl" id="ENSSTUP00000058167.1"/>
    </source>
</evidence>
<dbReference type="Pfam" id="PF01770">
    <property type="entry name" value="Folate_carrier"/>
    <property type="match status" value="1"/>
</dbReference>
<dbReference type="InParanoid" id="A0A674AGZ8"/>
<sequence>MCCWAKLQSAGWVFPTAVLSLNVFFANCRPAEPFLTTYLIGPYKNISEEVVK</sequence>
<reference evidence="3" key="2">
    <citation type="submission" date="2025-09" db="UniProtKB">
        <authorList>
            <consortium name="Ensembl"/>
        </authorList>
    </citation>
    <scope>IDENTIFICATION</scope>
</reference>
<feature type="chain" id="PRO_5025408380" evidence="2">
    <location>
        <begin position="21"/>
        <end position="52"/>
    </location>
</feature>
<dbReference type="Ensembl" id="ENSSTUT00000061040.1">
    <property type="protein sequence ID" value="ENSSTUP00000058167.1"/>
    <property type="gene ID" value="ENSSTUG00000024904.1"/>
</dbReference>
<dbReference type="AlphaFoldDB" id="A0A674AGZ8"/>